<dbReference type="AlphaFoldDB" id="A0A7E6ENT5"/>
<dbReference type="KEGG" id="osn:118762153"/>
<sequence>MEMIELTTSELWKTKFVELQKTLGRSCLEKSVAIFNCWMSLFERFNSLKKISYAFGSTYTCKQIFSHMKSVLSPQRSCLTIQHLEACIKLKVTNYAPDIEKLIKNVQGQGSH</sequence>
<dbReference type="Proteomes" id="UP000515154">
    <property type="component" value="Linkage group LG1"/>
</dbReference>
<dbReference type="RefSeq" id="XP_036356482.1">
    <property type="nucleotide sequence ID" value="XM_036500589.1"/>
</dbReference>
<proteinExistence type="predicted"/>
<evidence type="ECO:0000313" key="2">
    <source>
        <dbReference type="RefSeq" id="XP_036356482.1"/>
    </source>
</evidence>
<protein>
    <submittedName>
        <fullName evidence="2">Uncharacterized protein LOC118762153</fullName>
    </submittedName>
</protein>
<dbReference type="PANTHER" id="PTHR45913:SF10">
    <property type="entry name" value="DUF4371 DOMAIN-CONTAINING PROTEIN"/>
    <property type="match status" value="1"/>
</dbReference>
<reference evidence="2" key="1">
    <citation type="submission" date="2025-08" db="UniProtKB">
        <authorList>
            <consortium name="RefSeq"/>
        </authorList>
    </citation>
    <scope>IDENTIFICATION</scope>
</reference>
<evidence type="ECO:0000313" key="1">
    <source>
        <dbReference type="Proteomes" id="UP000515154"/>
    </source>
</evidence>
<keyword evidence="1" id="KW-1185">Reference proteome</keyword>
<organism evidence="1 2">
    <name type="scientific">Octopus sinensis</name>
    <name type="common">East Asian common octopus</name>
    <dbReference type="NCBI Taxonomy" id="2607531"/>
    <lineage>
        <taxon>Eukaryota</taxon>
        <taxon>Metazoa</taxon>
        <taxon>Spiralia</taxon>
        <taxon>Lophotrochozoa</taxon>
        <taxon>Mollusca</taxon>
        <taxon>Cephalopoda</taxon>
        <taxon>Coleoidea</taxon>
        <taxon>Octopodiformes</taxon>
        <taxon>Octopoda</taxon>
        <taxon>Incirrata</taxon>
        <taxon>Octopodidae</taxon>
        <taxon>Octopus</taxon>
    </lineage>
</organism>
<gene>
    <name evidence="2" type="primary">LOC118762153</name>
</gene>
<accession>A0A7E6ENT5</accession>
<dbReference type="PANTHER" id="PTHR45913">
    <property type="entry name" value="EPM2A-INTERACTING PROTEIN 1"/>
    <property type="match status" value="1"/>
</dbReference>
<name>A0A7E6ENT5_9MOLL</name>